<evidence type="ECO:0000259" key="2">
    <source>
        <dbReference type="PROSITE" id="PS50175"/>
    </source>
</evidence>
<evidence type="ECO:0000313" key="3">
    <source>
        <dbReference type="EMBL" id="KAJ8375424.1"/>
    </source>
</evidence>
<dbReference type="PROSITE" id="PS50175">
    <property type="entry name" value="ASP_PROT_RETROV"/>
    <property type="match status" value="1"/>
</dbReference>
<sequence length="128" mass="14166">MKMRHFWAVGAGSDRLSTATLNLFDQNIQFKIDTGADITIIPESLYHQLSTGPLLHTAKVLQGPSQTPLNVRGCPALTVLGLVIRPTQHGVHAVSSDLEQEVKGTFPNRGQYRVTSLWLKNCCLREQD</sequence>
<dbReference type="GO" id="GO:0004190">
    <property type="term" value="F:aspartic-type endopeptidase activity"/>
    <property type="evidence" value="ECO:0007669"/>
    <property type="project" value="InterPro"/>
</dbReference>
<keyword evidence="1" id="KW-0378">Hydrolase</keyword>
<dbReference type="SUPFAM" id="SSF50630">
    <property type="entry name" value="Acid proteases"/>
    <property type="match status" value="1"/>
</dbReference>
<feature type="domain" description="Peptidase A2" evidence="2">
    <location>
        <begin position="28"/>
        <end position="63"/>
    </location>
</feature>
<dbReference type="OrthoDB" id="775972at2759"/>
<accession>A0A9Q1G4N9</accession>
<dbReference type="InterPro" id="IPR001995">
    <property type="entry name" value="Peptidase_A2_cat"/>
</dbReference>
<dbReference type="GO" id="GO:0006508">
    <property type="term" value="P:proteolysis"/>
    <property type="evidence" value="ECO:0007669"/>
    <property type="project" value="InterPro"/>
</dbReference>
<protein>
    <recommendedName>
        <fullName evidence="2">Peptidase A2 domain-containing protein</fullName>
    </recommendedName>
</protein>
<organism evidence="3 4">
    <name type="scientific">Synaphobranchus kaupii</name>
    <name type="common">Kaup's arrowtooth eel</name>
    <dbReference type="NCBI Taxonomy" id="118154"/>
    <lineage>
        <taxon>Eukaryota</taxon>
        <taxon>Metazoa</taxon>
        <taxon>Chordata</taxon>
        <taxon>Craniata</taxon>
        <taxon>Vertebrata</taxon>
        <taxon>Euteleostomi</taxon>
        <taxon>Actinopterygii</taxon>
        <taxon>Neopterygii</taxon>
        <taxon>Teleostei</taxon>
        <taxon>Anguilliformes</taxon>
        <taxon>Synaphobranchidae</taxon>
        <taxon>Synaphobranchus</taxon>
    </lineage>
</organism>
<keyword evidence="4" id="KW-1185">Reference proteome</keyword>
<evidence type="ECO:0000313" key="4">
    <source>
        <dbReference type="Proteomes" id="UP001152622"/>
    </source>
</evidence>
<dbReference type="AlphaFoldDB" id="A0A9Q1G4N9"/>
<dbReference type="InterPro" id="IPR021109">
    <property type="entry name" value="Peptidase_aspartic_dom_sf"/>
</dbReference>
<dbReference type="Proteomes" id="UP001152622">
    <property type="component" value="Chromosome 2"/>
</dbReference>
<name>A0A9Q1G4N9_SYNKA</name>
<evidence type="ECO:0000256" key="1">
    <source>
        <dbReference type="ARBA" id="ARBA00022801"/>
    </source>
</evidence>
<proteinExistence type="predicted"/>
<reference evidence="3" key="1">
    <citation type="journal article" date="2023" name="Science">
        <title>Genome structures resolve the early diversification of teleost fishes.</title>
        <authorList>
            <person name="Parey E."/>
            <person name="Louis A."/>
            <person name="Montfort J."/>
            <person name="Bouchez O."/>
            <person name="Roques C."/>
            <person name="Iampietro C."/>
            <person name="Lluch J."/>
            <person name="Castinel A."/>
            <person name="Donnadieu C."/>
            <person name="Desvignes T."/>
            <person name="Floi Bucao C."/>
            <person name="Jouanno E."/>
            <person name="Wen M."/>
            <person name="Mejri S."/>
            <person name="Dirks R."/>
            <person name="Jansen H."/>
            <person name="Henkel C."/>
            <person name="Chen W.J."/>
            <person name="Zahm M."/>
            <person name="Cabau C."/>
            <person name="Klopp C."/>
            <person name="Thompson A.W."/>
            <person name="Robinson-Rechavi M."/>
            <person name="Braasch I."/>
            <person name="Lecointre G."/>
            <person name="Bobe J."/>
            <person name="Postlethwait J.H."/>
            <person name="Berthelot C."/>
            <person name="Roest Crollius H."/>
            <person name="Guiguen Y."/>
        </authorList>
    </citation>
    <scope>NUCLEOTIDE SEQUENCE</scope>
    <source>
        <strain evidence="3">WJC10195</strain>
    </source>
</reference>
<gene>
    <name evidence="3" type="ORF">SKAU_G00060040</name>
</gene>
<dbReference type="EMBL" id="JAINUF010000002">
    <property type="protein sequence ID" value="KAJ8375424.1"/>
    <property type="molecule type" value="Genomic_DNA"/>
</dbReference>
<comment type="caution">
    <text evidence="3">The sequence shown here is derived from an EMBL/GenBank/DDBJ whole genome shotgun (WGS) entry which is preliminary data.</text>
</comment>